<proteinExistence type="predicted"/>
<accession>A0ABS3E9C1</accession>
<evidence type="ECO:0000313" key="1">
    <source>
        <dbReference type="EMBL" id="MBN8431654.1"/>
    </source>
</evidence>
<reference evidence="1 2" key="1">
    <citation type="submission" date="2020-12" db="EMBL/GenBank/DDBJ databases">
        <title>Oil enriched cultivation method for isolating marine PHA-producing bacteria.</title>
        <authorList>
            <person name="Zheng W."/>
            <person name="Yu S."/>
            <person name="Huang Y."/>
        </authorList>
    </citation>
    <scope>NUCLEOTIDE SEQUENCE [LARGE SCALE GENOMIC DNA]</scope>
    <source>
        <strain evidence="1 2">SN0-2</strain>
    </source>
</reference>
<gene>
    <name evidence="1" type="ORF">JF535_12400</name>
</gene>
<organism evidence="1 2">
    <name type="scientific">Microbulbifer salipaludis</name>
    <dbReference type="NCBI Taxonomy" id="187980"/>
    <lineage>
        <taxon>Bacteria</taxon>
        <taxon>Pseudomonadati</taxon>
        <taxon>Pseudomonadota</taxon>
        <taxon>Gammaproteobacteria</taxon>
        <taxon>Cellvibrionales</taxon>
        <taxon>Microbulbiferaceae</taxon>
        <taxon>Microbulbifer</taxon>
    </lineage>
</organism>
<dbReference type="EMBL" id="JAEKJR010000002">
    <property type="protein sequence ID" value="MBN8431654.1"/>
    <property type="molecule type" value="Genomic_DNA"/>
</dbReference>
<sequence>MNSKRSSHSQDQFQAISAPYSAGKKPAIYAAFASGNENFRNWFGHAMPDIIEKSKNYLP</sequence>
<keyword evidence="2" id="KW-1185">Reference proteome</keyword>
<name>A0ABS3E9C1_9GAMM</name>
<comment type="caution">
    <text evidence="1">The sequence shown here is derived from an EMBL/GenBank/DDBJ whole genome shotgun (WGS) entry which is preliminary data.</text>
</comment>
<dbReference type="Proteomes" id="UP000664293">
    <property type="component" value="Unassembled WGS sequence"/>
</dbReference>
<protein>
    <submittedName>
        <fullName evidence="1">Uncharacterized protein</fullName>
    </submittedName>
</protein>
<dbReference type="RefSeq" id="WP_207002526.1">
    <property type="nucleotide sequence ID" value="NZ_JAEKJR010000002.1"/>
</dbReference>
<evidence type="ECO:0000313" key="2">
    <source>
        <dbReference type="Proteomes" id="UP000664293"/>
    </source>
</evidence>